<evidence type="ECO:0000313" key="3">
    <source>
        <dbReference type="Proteomes" id="UP000199445"/>
    </source>
</evidence>
<feature type="signal peptide" evidence="1">
    <location>
        <begin position="1"/>
        <end position="25"/>
    </location>
</feature>
<evidence type="ECO:0000256" key="1">
    <source>
        <dbReference type="SAM" id="SignalP"/>
    </source>
</evidence>
<keyword evidence="3" id="KW-1185">Reference proteome</keyword>
<dbReference type="AlphaFoldDB" id="A0A1I3T6H0"/>
<feature type="chain" id="PRO_5011543906" evidence="1">
    <location>
        <begin position="26"/>
        <end position="123"/>
    </location>
</feature>
<proteinExistence type="predicted"/>
<sequence>MRIQTFIPAPLLAMGLSLFGLPAQAENLDLLMSDVFPQDLAAYIGHESVERQDIPEASPVERKYLIVDFRFTDQMPAGDQLQASVHKACKALLENRELIRSLSDSGYDMVSVAFDRRSQFDCL</sequence>
<dbReference type="Proteomes" id="UP000199445">
    <property type="component" value="Unassembled WGS sequence"/>
</dbReference>
<organism evidence="2 3">
    <name type="scientific">Marinobacter persicus</name>
    <dbReference type="NCBI Taxonomy" id="930118"/>
    <lineage>
        <taxon>Bacteria</taxon>
        <taxon>Pseudomonadati</taxon>
        <taxon>Pseudomonadota</taxon>
        <taxon>Gammaproteobacteria</taxon>
        <taxon>Pseudomonadales</taxon>
        <taxon>Marinobacteraceae</taxon>
        <taxon>Marinobacter</taxon>
    </lineage>
</organism>
<evidence type="ECO:0000313" key="2">
    <source>
        <dbReference type="EMBL" id="SFJ65256.1"/>
    </source>
</evidence>
<accession>A0A1I3T6H0</accession>
<dbReference type="EMBL" id="FOSC01000004">
    <property type="protein sequence ID" value="SFJ65256.1"/>
    <property type="molecule type" value="Genomic_DNA"/>
</dbReference>
<gene>
    <name evidence="2" type="ORF">SAMN05216429_104196</name>
</gene>
<protein>
    <submittedName>
        <fullName evidence="2">Uncharacterized protein</fullName>
    </submittedName>
</protein>
<name>A0A1I3T6H0_9GAMM</name>
<keyword evidence="1" id="KW-0732">Signal</keyword>
<reference evidence="2 3" key="1">
    <citation type="submission" date="2016-10" db="EMBL/GenBank/DDBJ databases">
        <authorList>
            <person name="de Groot N.N."/>
        </authorList>
    </citation>
    <scope>NUCLEOTIDE SEQUENCE [LARGE SCALE GENOMIC DNA]</scope>
    <source>
        <strain evidence="2 3">IBRC-M 10445</strain>
    </source>
</reference>
<dbReference type="RefSeq" id="WP_227663445.1">
    <property type="nucleotide sequence ID" value="NZ_BMYN01000001.1"/>
</dbReference>